<evidence type="ECO:0000313" key="11">
    <source>
        <dbReference type="Proteomes" id="UP000054007"/>
    </source>
</evidence>
<dbReference type="InterPro" id="IPR027417">
    <property type="entry name" value="P-loop_NTPase"/>
</dbReference>
<dbReference type="GO" id="GO:0006508">
    <property type="term" value="P:proteolysis"/>
    <property type="evidence" value="ECO:0007669"/>
    <property type="project" value="UniProtKB-KW"/>
</dbReference>
<dbReference type="EMBL" id="KN880487">
    <property type="protein sequence ID" value="KIY69275.1"/>
    <property type="molecule type" value="Genomic_DNA"/>
</dbReference>
<keyword evidence="3" id="KW-0645">Protease</keyword>
<comment type="catalytic activity">
    <reaction evidence="1">
        <text>Thiol-dependent hydrolysis of ester, thioester, amide, peptide and isopeptide bonds formed by the C-terminal Gly of ubiquitin (a 76-residue protein attached to proteins as an intracellular targeting signal).</text>
        <dbReference type="EC" id="3.4.19.12"/>
    </reaction>
</comment>
<organism evidence="10 11">
    <name type="scientific">Cylindrobasidium torrendii FP15055 ss-10</name>
    <dbReference type="NCBI Taxonomy" id="1314674"/>
    <lineage>
        <taxon>Eukaryota</taxon>
        <taxon>Fungi</taxon>
        <taxon>Dikarya</taxon>
        <taxon>Basidiomycota</taxon>
        <taxon>Agaricomycotina</taxon>
        <taxon>Agaricomycetes</taxon>
        <taxon>Agaricomycetidae</taxon>
        <taxon>Agaricales</taxon>
        <taxon>Marasmiineae</taxon>
        <taxon>Physalacriaceae</taxon>
        <taxon>Cylindrobasidium</taxon>
    </lineage>
</organism>
<dbReference type="InterPro" id="IPR022099">
    <property type="entry name" value="DUF3638"/>
</dbReference>
<feature type="domain" description="DUF3645" evidence="8">
    <location>
        <begin position="2381"/>
        <end position="2412"/>
    </location>
</feature>
<evidence type="ECO:0000256" key="6">
    <source>
        <dbReference type="ARBA" id="ARBA00022807"/>
    </source>
</evidence>
<proteinExistence type="predicted"/>
<evidence type="ECO:0000256" key="2">
    <source>
        <dbReference type="ARBA" id="ARBA00012759"/>
    </source>
</evidence>
<keyword evidence="6" id="KW-0788">Thiol protease</keyword>
<keyword evidence="5" id="KW-0378">Hydrolase</keyword>
<evidence type="ECO:0000313" key="10">
    <source>
        <dbReference type="EMBL" id="KIY69275.1"/>
    </source>
</evidence>
<gene>
    <name evidence="10" type="ORF">CYLTODRAFT_394060</name>
</gene>
<dbReference type="SUPFAM" id="SSF52540">
    <property type="entry name" value="P-loop containing nucleoside triphosphate hydrolases"/>
    <property type="match status" value="1"/>
</dbReference>
<evidence type="ECO:0000259" key="8">
    <source>
        <dbReference type="Pfam" id="PF12359"/>
    </source>
</evidence>
<accession>A0A0D7BGF9</accession>
<evidence type="ECO:0000256" key="1">
    <source>
        <dbReference type="ARBA" id="ARBA00000707"/>
    </source>
</evidence>
<keyword evidence="4" id="KW-0833">Ubl conjugation pathway</keyword>
<dbReference type="Proteomes" id="UP000054007">
    <property type="component" value="Unassembled WGS sequence"/>
</dbReference>
<name>A0A0D7BGF9_9AGAR</name>
<dbReference type="InterPro" id="IPR022105">
    <property type="entry name" value="DUF3645"/>
</dbReference>
<evidence type="ECO:0000256" key="4">
    <source>
        <dbReference type="ARBA" id="ARBA00022786"/>
    </source>
</evidence>
<sequence>MDDLLYIANHLFLPLRLPQSDDRSTCSEYALVSTVATTCVAYIGSLAGAEENSNATVWSVVKDLLQGMEVIYRDVDGDYCAEDVVHRLAQMQTGDVSAFLVREQNAGIIFRVLQSEVVCEAFEASATNSAVLACESRLVRTFPGPCTSIPRAEFSNPYFRHQLASFISELNHETLHGAAGQAHKAGTTTIEIRESVHPRYITDLLMTILVAMGGESNNFSSPLRPIQKRVADEVLWDHTLAPWRRSPLWTVIRVALQTTLSNGEYKAFLLFLMSTFSRGVLNSDTARFDDTLLDCMRKKLARRLDKLCNLFPGTPSFVLHETQLACEGITSELARRWAFTQAAARPLYDIPWAPLDLDIASDQYLRLANSRNTIVAALHRNKDSSSVETKFTPPSVQRFHRVCLQDILHRRMLHGISTAHDTDEADFRLLDFERAVCEELSSWVVRQHWAPQEALQHLVQTIDDYFTIASKRFAGNAEQQSIMILTILELWVAVDKLAIGDCPLLSSYVPEIPISLLEPLLLRRKGDILRARTLHDYLAKRWTAARGQQSVFSPTSAKAFATSFYDLPGNMHLATSRDQIEKLSTSRRESKAMLVQQRNDEHAQYQTLYNASNHAPTCRRTADTCQKCKTQKILKKMWVEVDEWPLPSKEGDLRMALFEMYCPPSFSYWREATYIILHDMFTPASATPSVEVYEELRDYMTNRVGRIYKPRPATSRLTLASTTKSWKVAHYKSVKIPTKRGDNGCRENGLTWALYDSRTHTLIDSTTMKPDVRWRCTLKLPEDAEPMYKGLQWMVNGVDHSENTVVARQSHASPDLSPHEFVAFGCFRAGGYVQWLNLARAVAALSLSFRSKSVYTLIAQTIQQVGPLENIEDDLTPVWHQSLLSASFSTVLLRSLSSLLEGCRDNWQEVASVWAITTICARIRAVDAMDDRSAQYAHRLLKTCRQVTYSWTRGLVGGLPDVEPEHVAARKQAVREAAAACCLTMDYDDFDPEFEDYTVLLHCLMVLHDNRHSAPDRASDPSQIILQRVHQLAHRNESDLRAAIVNAPLLLHNAVKRVWGAYSPGTKWVPVRGRENWLHSKTSVNAQSVHVNILDGALLVDGKSIGNLPSSVTEHASYIRLFSSAILRAVPAGLDDFDYKTINLVQGHSEIFFALRSGNLYIQARRRDGDTEQRLCYIPQTSFAGDLPTPFVRNYVHWLDLDTAIVELRPVERKWDKSSHIWRIDYPRRRAGRVDKDGHHHHLIAIDSKSYRMLSGRLKAMDDPSFLVVTTQESTIRAHITRLELVFEVDLSAMCPALASKTYPGFVVDETQELGSLIGLESMLLLRPTNTDIGSFPRRLLVPYGQISFDPHNGHVKVYVKNLGLNADTVAHTQFDVNEELGLLVGDGTLRCHFYRILLHALTSGVLPDPLTHRTGTEQALSDLSSAFSTSFQSLGQEELAILARIRDLTPQRSFYPKHIKSMQTIAWSNLPTSSQRAEFVLLVDEITDLNNTLRHLFRGETSIPKHVNDILLLRAVSREAAFPLVNSRTSLANRVTAKDAVYSLKEGLRHFEQNNNGYHFTTAMMMSSLAVCHGAGESGLYSILEELGELVFPESLATPVTFGCDWVTRTDYDETWATFYQWCRAESRSHEAKSLLLFSLATRAYSEEQESPFARLLPYFVLSLQQSQLDLPPLPPWRQYNLGRGRQPSTNTIAVTIRTHARDRHLTPSEALWREEDEDWPEYDARCDAHYNASIRDGSLWLQRECMEQWTRNATFVIAGLAEQYPWSDYFDLERIENDVAQLFESCRWNSDLCEFCERLDSLLQSVPSIPQTLGLDSSLSQFLPSLHRSQSQCPRTILNLLGSAIPQFDMSTSPDLPVLSPTHADTFTSAPEVSTSSLRGVLSSLGTSASSSRVQNVYAQGVIDSLESFEGREISLPFPRPEPDALAAHYSRCQKNRRRCFNQLHSMLCPSSAADTVLLHGGLYPEVDLRALIALLNKDNWCHIRMEWKRALIQLASTTILLQQATRMVQHAALGQTSDLISEVENCGPLDIELVLDHPDWMLIQIESNFRARQLQIDVAREMISPASGMNSTLQLNMGEGKTAVIVPMVTSSLADGNRVVRTVVLKPLAAQMFQLLRDRLSGACDRPIFYLPFSRQLKMGPLQIAQLRELYRTCQRRGGVVVIQPEHILSLKLLPIEAKITSEGQLGTDAVHEEAVLLTHFLDEVKRDILDESDEILHTRYQLIYTMGAQQPLEFAPIRWCIIQDIFRLSINRVKEMAAQRGAHSGIEVQRVTEWRFPSIKFPEQHGPELINKVVDDVMDGHFRGFNMTYLPEPVRIAVRAFITEDSPGAKVMTTVNNGISFHYMQYLLILRGLFVNGLLTHALCHPRWRVDYGLVEETRTLLAVPYRAKDVPAPRSEFGHPDVAIMLTCLAYYYTGLTEAQMDSCLQRLLLDSNPAVLYEDWVADIPLELLPQSIRHVNGINVHDARQRAFIFNLLRYCHRVIDFYLQRIVFPRAMKEFPDKLSSSGWDLAEQMAHPTTGFSGTNDNRYLLPTSIRQVDPVDQSSTNALVLSHLLRPENATYTCTRESLTGTSMSGEHLVDLIGEQRDVRAFLDVGAQMLDLSNEEVATRWLSRRDDTEEVQAAIFFNANDELIVVRRNGDLEPLQSSPYRGRLTNCLVYLDDAHTRGTDLKMPLDWKAAVTLGKKVTKDRLVQGCMRMRQLGKGHSLTFFAPPDVDALIRVTRPEDTKDTITVPDIVRWTMHNTCADIQHHAPQWFQQGMDFDARSSCLRGMSDRPTSAELSRLRTVWLQREARPLQELYGVMRPVTIGSGHQELRARLQELGVSARVCRNIDEEQEREVSHEVEVELQKENGRSKKAAVSSVSPGLLRFVETGSELHLHQATISPLEVIKSVISRHIPGSMRPFNAKFRVTKDFATTIAGKDDGAQFLKDVQWILAGRQTPYLVVISQHEANALMSMLLESSCHVDLYVYAPRINGNGFAFDTFCFDAIRPARSHPRYTPLHDHLTQLNLFSGQLYPTTYEQYKLLCNYLGISTQKGYFAQSDGFVLPKDRTPLPGMQKHCPFDSSPVPFVRALLDVRRKGQDYSLTPMGKMLHGGIVRPSDIARA</sequence>
<dbReference type="STRING" id="1314674.A0A0D7BGF9"/>
<keyword evidence="11" id="KW-1185">Reference proteome</keyword>
<dbReference type="InterPro" id="IPR046541">
    <property type="entry name" value="DUF6606"/>
</dbReference>
<dbReference type="Pfam" id="PF12359">
    <property type="entry name" value="DUF3645"/>
    <property type="match status" value="1"/>
</dbReference>
<dbReference type="GO" id="GO:0004843">
    <property type="term" value="F:cysteine-type deubiquitinase activity"/>
    <property type="evidence" value="ECO:0007669"/>
    <property type="project" value="UniProtKB-EC"/>
</dbReference>
<dbReference type="InterPro" id="IPR051346">
    <property type="entry name" value="OTU_Deubiquitinase"/>
</dbReference>
<dbReference type="Pfam" id="PF20255">
    <property type="entry name" value="DUF6606"/>
    <property type="match status" value="1"/>
</dbReference>
<reference evidence="10 11" key="1">
    <citation type="journal article" date="2015" name="Fungal Genet. Biol.">
        <title>Evolution of novel wood decay mechanisms in Agaricales revealed by the genome sequences of Fistulina hepatica and Cylindrobasidium torrendii.</title>
        <authorList>
            <person name="Floudas D."/>
            <person name="Held B.W."/>
            <person name="Riley R."/>
            <person name="Nagy L.G."/>
            <person name="Koehler G."/>
            <person name="Ransdell A.S."/>
            <person name="Younus H."/>
            <person name="Chow J."/>
            <person name="Chiniquy J."/>
            <person name="Lipzen A."/>
            <person name="Tritt A."/>
            <person name="Sun H."/>
            <person name="Haridas S."/>
            <person name="LaButti K."/>
            <person name="Ohm R.A."/>
            <person name="Kues U."/>
            <person name="Blanchette R.A."/>
            <person name="Grigoriev I.V."/>
            <person name="Minto R.E."/>
            <person name="Hibbett D.S."/>
        </authorList>
    </citation>
    <scope>NUCLEOTIDE SEQUENCE [LARGE SCALE GENOMIC DNA]</scope>
    <source>
        <strain evidence="10 11">FP15055 ss-10</strain>
    </source>
</reference>
<evidence type="ECO:0000259" key="9">
    <source>
        <dbReference type="Pfam" id="PF20255"/>
    </source>
</evidence>
<dbReference type="OrthoDB" id="3182339at2759"/>
<dbReference type="EC" id="3.4.19.12" evidence="2"/>
<dbReference type="PANTHER" id="PTHR13367:SF33">
    <property type="entry name" value="P-LOOP CONTAINING NUCLEOSIDE TRIPHOSPHATE HYDROLASE PROTEIN"/>
    <property type="match status" value="1"/>
</dbReference>
<evidence type="ECO:0000259" key="7">
    <source>
        <dbReference type="Pfam" id="PF12340"/>
    </source>
</evidence>
<dbReference type="PANTHER" id="PTHR13367">
    <property type="entry name" value="UBIQUITIN THIOESTERASE"/>
    <property type="match status" value="1"/>
</dbReference>
<feature type="domain" description="DUF6606" evidence="9">
    <location>
        <begin position="7"/>
        <end position="276"/>
    </location>
</feature>
<evidence type="ECO:0000256" key="5">
    <source>
        <dbReference type="ARBA" id="ARBA00022801"/>
    </source>
</evidence>
<protein>
    <recommendedName>
        <fullName evidence="2">ubiquitinyl hydrolase 1</fullName>
        <ecNumber evidence="2">3.4.19.12</ecNumber>
    </recommendedName>
</protein>
<dbReference type="Pfam" id="PF12340">
    <property type="entry name" value="DUF3638"/>
    <property type="match status" value="1"/>
</dbReference>
<evidence type="ECO:0000256" key="3">
    <source>
        <dbReference type="ARBA" id="ARBA00022670"/>
    </source>
</evidence>
<feature type="domain" description="DUF3638" evidence="7">
    <location>
        <begin position="2038"/>
        <end position="2259"/>
    </location>
</feature>